<dbReference type="AlphaFoldDB" id="F4MWA3"/>
<name>F4MWA3_YEREN</name>
<reference evidence="1" key="1">
    <citation type="journal article" date="2011" name="BMC Genomics">
        <title>Shotgun sequencing of Yersinia enterocolitica strain W22703 (biotype 2, serotype O:9): genomic evidence for oscillation between invertebrates and mammals.</title>
        <authorList>
            <person name="Fuchs T.M."/>
            <person name="Brandt K."/>
            <person name="Starke M."/>
            <person name="Rattei T."/>
        </authorList>
    </citation>
    <scope>NUCLEOTIDE SEQUENCE</scope>
</reference>
<protein>
    <submittedName>
        <fullName evidence="1">Uncharacterized protein</fullName>
    </submittedName>
</protein>
<organism evidence="1">
    <name type="scientific">Yersinia enterocolitica W22703</name>
    <dbReference type="NCBI Taxonomy" id="913028"/>
    <lineage>
        <taxon>Bacteria</taxon>
        <taxon>Pseudomonadati</taxon>
        <taxon>Pseudomonadota</taxon>
        <taxon>Gammaproteobacteria</taxon>
        <taxon>Enterobacterales</taxon>
        <taxon>Yersiniaceae</taxon>
        <taxon>Yersinia</taxon>
    </lineage>
</organism>
<evidence type="ECO:0000313" key="1">
    <source>
        <dbReference type="EMBL" id="CBX70111.1"/>
    </source>
</evidence>
<accession>F4MWA3</accession>
<proteinExistence type="predicted"/>
<gene>
    <name evidence="1" type="ORF">YEW_GF26520</name>
</gene>
<sequence>MALLKGFTLQIKNTKHQLILNIGIKSALPFFKEKIQ</sequence>
<dbReference type="EMBL" id="FR718518">
    <property type="protein sequence ID" value="CBX70111.1"/>
    <property type="molecule type" value="Genomic_DNA"/>
</dbReference>